<keyword evidence="2" id="KW-1133">Transmembrane helix</keyword>
<evidence type="ECO:0000256" key="1">
    <source>
        <dbReference type="SAM" id="MobiDB-lite"/>
    </source>
</evidence>
<dbReference type="AlphaFoldDB" id="A0A6N7Q240"/>
<feature type="transmembrane region" description="Helical" evidence="2">
    <location>
        <begin position="109"/>
        <end position="129"/>
    </location>
</feature>
<evidence type="ECO:0000256" key="2">
    <source>
        <dbReference type="SAM" id="Phobius"/>
    </source>
</evidence>
<dbReference type="RefSeq" id="WP_153824554.1">
    <property type="nucleotide sequence ID" value="NZ_WJIE01000020.1"/>
</dbReference>
<dbReference type="Proteomes" id="UP000440224">
    <property type="component" value="Unassembled WGS sequence"/>
</dbReference>
<evidence type="ECO:0000313" key="4">
    <source>
        <dbReference type="Proteomes" id="UP000440224"/>
    </source>
</evidence>
<feature type="compositionally biased region" description="Low complexity" evidence="1">
    <location>
        <begin position="17"/>
        <end position="35"/>
    </location>
</feature>
<comment type="caution">
    <text evidence="3">The sequence shown here is derived from an EMBL/GenBank/DDBJ whole genome shotgun (WGS) entry which is preliminary data.</text>
</comment>
<dbReference type="OrthoDB" id="5510750at2"/>
<gene>
    <name evidence="3" type="ORF">GF068_38525</name>
</gene>
<evidence type="ECO:0000313" key="3">
    <source>
        <dbReference type="EMBL" id="MRG97777.1"/>
    </source>
</evidence>
<organism evidence="3 4">
    <name type="scientific">Polyangium spumosum</name>
    <dbReference type="NCBI Taxonomy" id="889282"/>
    <lineage>
        <taxon>Bacteria</taxon>
        <taxon>Pseudomonadati</taxon>
        <taxon>Myxococcota</taxon>
        <taxon>Polyangia</taxon>
        <taxon>Polyangiales</taxon>
        <taxon>Polyangiaceae</taxon>
        <taxon>Polyangium</taxon>
    </lineage>
</organism>
<dbReference type="EMBL" id="WJIE01000020">
    <property type="protein sequence ID" value="MRG97777.1"/>
    <property type="molecule type" value="Genomic_DNA"/>
</dbReference>
<keyword evidence="2" id="KW-0812">Transmembrane</keyword>
<sequence length="273" mass="28075">MADDREPRSGDSDHAEALAGPVKAAPAARAPHPQADGPVARLVAEIRAGDSPGQTLLATFVAWTTTVAPAALSRSAARPAAFVAVVGLLCGLAGPLFRGSRPNLARHVGITAFLALTTGAWLLGAPALAPARLDPLRASVGAIAWGAFALSWRERWETGPSKPEAPRDLDAPLLQARSTLPRGAIPVVTVGILAGLVYLVLAWHVRDGDRALAAQAVAIACAVAVSVVAASVAVDRGKRSSRSSRRVTPAAGKALITLMVFMVAGVAVVLMRR</sequence>
<proteinExistence type="predicted"/>
<protein>
    <submittedName>
        <fullName evidence="3">Uncharacterized protein</fullName>
    </submittedName>
</protein>
<name>A0A6N7Q240_9BACT</name>
<feature type="transmembrane region" description="Helical" evidence="2">
    <location>
        <begin position="254"/>
        <end position="271"/>
    </location>
</feature>
<feature type="region of interest" description="Disordered" evidence="1">
    <location>
        <begin position="1"/>
        <end position="35"/>
    </location>
</feature>
<feature type="transmembrane region" description="Helical" evidence="2">
    <location>
        <begin position="211"/>
        <end position="234"/>
    </location>
</feature>
<feature type="transmembrane region" description="Helical" evidence="2">
    <location>
        <begin position="184"/>
        <end position="205"/>
    </location>
</feature>
<accession>A0A6N7Q240</accession>
<reference evidence="3 4" key="1">
    <citation type="submission" date="2019-10" db="EMBL/GenBank/DDBJ databases">
        <title>A soil myxobacterium in the family Polyangiaceae.</title>
        <authorList>
            <person name="Li Y."/>
            <person name="Wang J."/>
        </authorList>
    </citation>
    <scope>NUCLEOTIDE SEQUENCE [LARGE SCALE GENOMIC DNA]</scope>
    <source>
        <strain evidence="3 4">DSM 14734</strain>
    </source>
</reference>
<keyword evidence="4" id="KW-1185">Reference proteome</keyword>
<keyword evidence="2" id="KW-0472">Membrane</keyword>
<feature type="compositionally biased region" description="Basic and acidic residues" evidence="1">
    <location>
        <begin position="1"/>
        <end position="16"/>
    </location>
</feature>
<feature type="transmembrane region" description="Helical" evidence="2">
    <location>
        <begin position="79"/>
        <end position="97"/>
    </location>
</feature>